<evidence type="ECO:0000313" key="2">
    <source>
        <dbReference type="Proteomes" id="UP000295146"/>
    </source>
</evidence>
<reference evidence="1 2" key="1">
    <citation type="submission" date="2019-03" db="EMBL/GenBank/DDBJ databases">
        <title>Genomic Encyclopedia of Type Strains, Phase III (KMG-III): the genomes of soil and plant-associated and newly described type strains.</title>
        <authorList>
            <person name="Whitman W."/>
        </authorList>
    </citation>
    <scope>NUCLEOTIDE SEQUENCE [LARGE SCALE GENOMIC DNA]</scope>
    <source>
        <strain evidence="1 2">VKM Ac-2573</strain>
    </source>
</reference>
<proteinExistence type="predicted"/>
<evidence type="ECO:0000313" key="1">
    <source>
        <dbReference type="EMBL" id="TDW75151.1"/>
    </source>
</evidence>
<name>A0A4R8CHZ4_9ACTN</name>
<comment type="caution">
    <text evidence="1">The sequence shown here is derived from an EMBL/GenBank/DDBJ whole genome shotgun (WGS) entry which is preliminary data.</text>
</comment>
<sequence length="275" mass="30261">MPWAGVVLATYAARGSLPYIQGLLTVLIVARWTKFRTVVAGVSLPKFSHGGRRFGGPSTGLPSLFRSHTPSTSTRGLVTAAEIHWCVCKRGVTLDDMHLTFQHDPRGESLTLIRRADGAVFKLTSYTRKWRVPHDLSHAVTERELGVADGIFGVIAAGAVFSTMTQIEGKARYDAKVRSDRILKAAKGVGISEAIAAVIHEAVEKRRPTPYAEVRESWGVISQDPCPYPNEHIDRATTVLRELGEQWAASSEPLEFPWPARLRATDPKSARVRAR</sequence>
<organism evidence="1 2">
    <name type="scientific">Kribbella pratensis</name>
    <dbReference type="NCBI Taxonomy" id="2512112"/>
    <lineage>
        <taxon>Bacteria</taxon>
        <taxon>Bacillati</taxon>
        <taxon>Actinomycetota</taxon>
        <taxon>Actinomycetes</taxon>
        <taxon>Propionibacteriales</taxon>
        <taxon>Kribbellaceae</taxon>
        <taxon>Kribbella</taxon>
    </lineage>
</organism>
<protein>
    <submittedName>
        <fullName evidence="1">Uncharacterized protein</fullName>
    </submittedName>
</protein>
<accession>A0A4R8CHZ4</accession>
<gene>
    <name evidence="1" type="ORF">EV653_0271</name>
</gene>
<dbReference type="Proteomes" id="UP000295146">
    <property type="component" value="Unassembled WGS sequence"/>
</dbReference>
<dbReference type="AlphaFoldDB" id="A0A4R8CHZ4"/>
<keyword evidence="2" id="KW-1185">Reference proteome</keyword>
<dbReference type="EMBL" id="SODP01000001">
    <property type="protein sequence ID" value="TDW75151.1"/>
    <property type="molecule type" value="Genomic_DNA"/>
</dbReference>